<name>A0A5D3B584_9TREE</name>
<sequence>MALASSSSSMLKSAAQAAPLKRLTSQARTYATPAAATSSFSPPPQSYPSSSTTSTTPSAAQSYLTNLLSLPPSRQFSPSLALQILTHKSYRFSHPVRAISPEDPSAILESSAPHNSRLAFLGRRALTTYLALFVHEQYAGSSGKLREQGGDFLRGKELDERLANLRHPSNLGRVLGGAWGLEEVMRWDRNITGHATGYASVKGQAVEAVMGGIFTQFGSPAAHRAFHLHILPKVASQLRDPFLVEKVQSVREELEKEFGRGILPKQ</sequence>
<dbReference type="CDD" id="cd00593">
    <property type="entry name" value="RIBOc"/>
    <property type="match status" value="1"/>
</dbReference>
<dbReference type="InterPro" id="IPR036389">
    <property type="entry name" value="RNase_III_sf"/>
</dbReference>
<organism evidence="3 4">
    <name type="scientific">Cryptococcus floricola</name>
    <dbReference type="NCBI Taxonomy" id="2591691"/>
    <lineage>
        <taxon>Eukaryota</taxon>
        <taxon>Fungi</taxon>
        <taxon>Dikarya</taxon>
        <taxon>Basidiomycota</taxon>
        <taxon>Agaricomycotina</taxon>
        <taxon>Tremellomycetes</taxon>
        <taxon>Tremellales</taxon>
        <taxon>Cryptococcaceae</taxon>
        <taxon>Cryptococcus</taxon>
    </lineage>
</organism>
<dbReference type="GO" id="GO:0004525">
    <property type="term" value="F:ribonuclease III activity"/>
    <property type="evidence" value="ECO:0007669"/>
    <property type="project" value="InterPro"/>
</dbReference>
<dbReference type="GO" id="GO:0032543">
    <property type="term" value="P:mitochondrial translation"/>
    <property type="evidence" value="ECO:0007669"/>
    <property type="project" value="InterPro"/>
</dbReference>
<comment type="caution">
    <text evidence="3">The sequence shown here is derived from an EMBL/GenBank/DDBJ whole genome shotgun (WGS) entry which is preliminary data.</text>
</comment>
<evidence type="ECO:0000313" key="3">
    <source>
        <dbReference type="EMBL" id="TYJ57799.1"/>
    </source>
</evidence>
<dbReference type="SUPFAM" id="SSF69065">
    <property type="entry name" value="RNase III domain-like"/>
    <property type="match status" value="1"/>
</dbReference>
<protein>
    <recommendedName>
        <fullName evidence="2">RNase III domain-containing protein</fullName>
    </recommendedName>
</protein>
<dbReference type="InterPro" id="IPR000999">
    <property type="entry name" value="RNase_III_dom"/>
</dbReference>
<dbReference type="InterPro" id="IPR040030">
    <property type="entry name" value="Ribosomal_mL57"/>
</dbReference>
<proteinExistence type="predicted"/>
<dbReference type="SMART" id="SM00535">
    <property type="entry name" value="RIBOc"/>
    <property type="match status" value="1"/>
</dbReference>
<dbReference type="EMBL" id="NIDF01000009">
    <property type="protein sequence ID" value="TYJ57799.1"/>
    <property type="molecule type" value="Genomic_DNA"/>
</dbReference>
<dbReference type="AlphaFoldDB" id="A0A5D3B584"/>
<keyword evidence="4" id="KW-1185">Reference proteome</keyword>
<dbReference type="Pfam" id="PF14622">
    <property type="entry name" value="Ribonucleas_3_3"/>
    <property type="match status" value="1"/>
</dbReference>
<evidence type="ECO:0000313" key="4">
    <source>
        <dbReference type="Proteomes" id="UP000322245"/>
    </source>
</evidence>
<feature type="region of interest" description="Disordered" evidence="1">
    <location>
        <begin position="32"/>
        <end position="58"/>
    </location>
</feature>
<dbReference type="PANTHER" id="PTHR28160">
    <property type="entry name" value="54S RIBOSOMAL PROTEIN L15, MITOCHONDRIAL"/>
    <property type="match status" value="1"/>
</dbReference>
<accession>A0A5D3B584</accession>
<dbReference type="Gene3D" id="1.10.1520.10">
    <property type="entry name" value="Ribonuclease III domain"/>
    <property type="match status" value="1"/>
</dbReference>
<evidence type="ECO:0000259" key="2">
    <source>
        <dbReference type="SMART" id="SM00535"/>
    </source>
</evidence>
<dbReference type="Proteomes" id="UP000322245">
    <property type="component" value="Unassembled WGS sequence"/>
</dbReference>
<dbReference type="GO" id="GO:0006396">
    <property type="term" value="P:RNA processing"/>
    <property type="evidence" value="ECO:0007669"/>
    <property type="project" value="InterPro"/>
</dbReference>
<reference evidence="3 4" key="1">
    <citation type="submission" date="2017-05" db="EMBL/GenBank/DDBJ databases">
        <title>The Genome Sequence of Tsuchiyaea wingfieldii DSM 27421.</title>
        <authorList>
            <person name="Cuomo C."/>
            <person name="Passer A."/>
            <person name="Billmyre B."/>
            <person name="Heitman J."/>
        </authorList>
    </citation>
    <scope>NUCLEOTIDE SEQUENCE [LARGE SCALE GENOMIC DNA]</scope>
    <source>
        <strain evidence="3 4">DSM 27421</strain>
    </source>
</reference>
<feature type="compositionally biased region" description="Low complexity" evidence="1">
    <location>
        <begin position="47"/>
        <end position="58"/>
    </location>
</feature>
<dbReference type="GO" id="GO:0005762">
    <property type="term" value="C:mitochondrial large ribosomal subunit"/>
    <property type="evidence" value="ECO:0007669"/>
    <property type="project" value="InterPro"/>
</dbReference>
<dbReference type="PANTHER" id="PTHR28160:SF1">
    <property type="entry name" value="LARGE RIBOSOMAL SUBUNIT PROTEIN ML57"/>
    <property type="match status" value="1"/>
</dbReference>
<gene>
    <name evidence="3" type="ORF">B9479_001409</name>
</gene>
<feature type="domain" description="RNase III" evidence="2">
    <location>
        <begin position="79"/>
        <end position="239"/>
    </location>
</feature>
<dbReference type="GO" id="GO:0003735">
    <property type="term" value="F:structural constituent of ribosome"/>
    <property type="evidence" value="ECO:0007669"/>
    <property type="project" value="InterPro"/>
</dbReference>
<evidence type="ECO:0000256" key="1">
    <source>
        <dbReference type="SAM" id="MobiDB-lite"/>
    </source>
</evidence>